<protein>
    <submittedName>
        <fullName evidence="9">AI-2E family transporter</fullName>
    </submittedName>
</protein>
<evidence type="ECO:0000256" key="4">
    <source>
        <dbReference type="ARBA" id="ARBA00022475"/>
    </source>
</evidence>
<evidence type="ECO:0000256" key="2">
    <source>
        <dbReference type="ARBA" id="ARBA00009773"/>
    </source>
</evidence>
<keyword evidence="4" id="KW-1003">Cell membrane</keyword>
<accession>A0A6A7K9M3</accession>
<feature type="transmembrane region" description="Helical" evidence="8">
    <location>
        <begin position="46"/>
        <end position="64"/>
    </location>
</feature>
<keyword evidence="7 8" id="KW-0472">Membrane</keyword>
<dbReference type="InterPro" id="IPR002549">
    <property type="entry name" value="AI-2E-like"/>
</dbReference>
<dbReference type="EMBL" id="WHNX01000011">
    <property type="protein sequence ID" value="MPW25887.1"/>
    <property type="molecule type" value="Genomic_DNA"/>
</dbReference>
<evidence type="ECO:0000256" key="7">
    <source>
        <dbReference type="ARBA" id="ARBA00023136"/>
    </source>
</evidence>
<keyword evidence="10" id="KW-1185">Reference proteome</keyword>
<dbReference type="Pfam" id="PF01594">
    <property type="entry name" value="AI-2E_transport"/>
    <property type="match status" value="1"/>
</dbReference>
<feature type="transmembrane region" description="Helical" evidence="8">
    <location>
        <begin position="330"/>
        <end position="363"/>
    </location>
</feature>
<dbReference type="PANTHER" id="PTHR21716">
    <property type="entry name" value="TRANSMEMBRANE PROTEIN"/>
    <property type="match status" value="1"/>
</dbReference>
<gene>
    <name evidence="9" type="ORF">GC105_08800</name>
</gene>
<keyword evidence="5 8" id="KW-0812">Transmembrane</keyword>
<proteinExistence type="inferred from homology"/>
<feature type="transmembrane region" description="Helical" evidence="8">
    <location>
        <begin position="85"/>
        <end position="107"/>
    </location>
</feature>
<comment type="subcellular location">
    <subcellularLocation>
        <location evidence="1">Cell membrane</location>
        <topology evidence="1">Multi-pass membrane protein</topology>
    </subcellularLocation>
</comment>
<evidence type="ECO:0000313" key="10">
    <source>
        <dbReference type="Proteomes" id="UP000440004"/>
    </source>
</evidence>
<dbReference type="PANTHER" id="PTHR21716:SF53">
    <property type="entry name" value="PERMEASE PERM-RELATED"/>
    <property type="match status" value="1"/>
</dbReference>
<evidence type="ECO:0000256" key="6">
    <source>
        <dbReference type="ARBA" id="ARBA00022989"/>
    </source>
</evidence>
<feature type="transmembrane region" description="Helical" evidence="8">
    <location>
        <begin position="170"/>
        <end position="195"/>
    </location>
</feature>
<evidence type="ECO:0000313" key="9">
    <source>
        <dbReference type="EMBL" id="MPW25887.1"/>
    </source>
</evidence>
<feature type="transmembrane region" description="Helical" evidence="8">
    <location>
        <begin position="289"/>
        <end position="310"/>
    </location>
</feature>
<evidence type="ECO:0000256" key="1">
    <source>
        <dbReference type="ARBA" id="ARBA00004651"/>
    </source>
</evidence>
<dbReference type="GO" id="GO:0005886">
    <property type="term" value="C:plasma membrane"/>
    <property type="evidence" value="ECO:0007669"/>
    <property type="project" value="UniProtKB-SubCell"/>
</dbReference>
<keyword evidence="6 8" id="KW-1133">Transmembrane helix</keyword>
<evidence type="ECO:0000256" key="5">
    <source>
        <dbReference type="ARBA" id="ARBA00022692"/>
    </source>
</evidence>
<dbReference type="AlphaFoldDB" id="A0A6A7K9M3"/>
<sequence>MEEIMNSKSFKQNILIVTYGIILFLALMNLSSVLNMLSKVFSIIKPFLYGFIIAYVLNIPYKWFREKLFYSIERKNAISPKSAKNLSLLTSYITVIILFTLMFWFIVPQLVSSVTQLVQNVPSYIHSLELLINQIDDFGPGALYEEQFANIWTDWLERLNSILADMIPHIANYIVSLTSGIYNWIIGLIVSIYILNAKEHLLRQMTRVLYAFGPQKHNQRIMELATRTNRMFIGFITGNVIDSVIVGILCFLGMSIFKMPYALLVSIIVGVFNIIPIVGPFIGAIPGVFIILIVDPFQALLFTIFILALQQFDGNIIKPRIFGDRVGLPSLWVLISILVGGGLLGIPGMIIGVPTFALIYSILRDEVNIRLEDDIDKKK</sequence>
<dbReference type="Proteomes" id="UP000440004">
    <property type="component" value="Unassembled WGS sequence"/>
</dbReference>
<keyword evidence="3" id="KW-0813">Transport</keyword>
<feature type="transmembrane region" description="Helical" evidence="8">
    <location>
        <begin position="232"/>
        <end position="257"/>
    </location>
</feature>
<comment type="similarity">
    <text evidence="2">Belongs to the autoinducer-2 exporter (AI-2E) (TC 2.A.86) family.</text>
</comment>
<reference evidence="9 10" key="1">
    <citation type="submission" date="2019-10" db="EMBL/GenBank/DDBJ databases">
        <title>Alkalibaculum tamaniensis sp.nov., a new alkaliphilic acetogen, isolated on methoxylated aromatics from a mud volcano.</title>
        <authorList>
            <person name="Khomyakova M.A."/>
            <person name="Merkel A.Y."/>
            <person name="Bonch-Osmolovskaya E.A."/>
            <person name="Slobodkin A.I."/>
        </authorList>
    </citation>
    <scope>NUCLEOTIDE SEQUENCE [LARGE SCALE GENOMIC DNA]</scope>
    <source>
        <strain evidence="9 10">M08DMB</strain>
    </source>
</reference>
<feature type="transmembrane region" description="Helical" evidence="8">
    <location>
        <begin position="263"/>
        <end position="282"/>
    </location>
</feature>
<evidence type="ECO:0000256" key="8">
    <source>
        <dbReference type="SAM" id="Phobius"/>
    </source>
</evidence>
<feature type="transmembrane region" description="Helical" evidence="8">
    <location>
        <begin position="12"/>
        <end position="34"/>
    </location>
</feature>
<organism evidence="9 10">
    <name type="scientific">Alkalibaculum sporogenes</name>
    <dbReference type="NCBI Taxonomy" id="2655001"/>
    <lineage>
        <taxon>Bacteria</taxon>
        <taxon>Bacillati</taxon>
        <taxon>Bacillota</taxon>
        <taxon>Clostridia</taxon>
        <taxon>Eubacteriales</taxon>
        <taxon>Eubacteriaceae</taxon>
        <taxon>Alkalibaculum</taxon>
    </lineage>
</organism>
<comment type="caution">
    <text evidence="9">The sequence shown here is derived from an EMBL/GenBank/DDBJ whole genome shotgun (WGS) entry which is preliminary data.</text>
</comment>
<name>A0A6A7K9M3_9FIRM</name>
<dbReference type="GO" id="GO:0055085">
    <property type="term" value="P:transmembrane transport"/>
    <property type="evidence" value="ECO:0007669"/>
    <property type="project" value="TreeGrafter"/>
</dbReference>
<evidence type="ECO:0000256" key="3">
    <source>
        <dbReference type="ARBA" id="ARBA00022448"/>
    </source>
</evidence>